<dbReference type="Proteomes" id="UP000298602">
    <property type="component" value="Chromosome"/>
</dbReference>
<name>A0A4P8KZK9_9BACT</name>
<dbReference type="RefSeq" id="WP_137422724.1">
    <property type="nucleotide sequence ID" value="NZ_CP040098.1"/>
</dbReference>
<evidence type="ECO:0000313" key="2">
    <source>
        <dbReference type="Proteomes" id="UP000298602"/>
    </source>
</evidence>
<reference evidence="1 2" key="1">
    <citation type="submission" date="2019-05" db="EMBL/GenBank/DDBJ databases">
        <title>The Complete Genome Sequence of the n-alkane-degrading Desulfoglaeba alkanexedens ALDC reveals multiple alkylsuccinate synthase gene clusters.</title>
        <authorList>
            <person name="Callaghan A.V."/>
            <person name="Davidova I.A."/>
            <person name="Duncan K.E."/>
            <person name="Morris B."/>
            <person name="McInerney M.J."/>
        </authorList>
    </citation>
    <scope>NUCLEOTIDE SEQUENCE [LARGE SCALE GENOMIC DNA]</scope>
    <source>
        <strain evidence="1 2">ALDC</strain>
    </source>
</reference>
<accession>A0A4P8KZK9</accession>
<dbReference type="OrthoDB" id="5419589at2"/>
<gene>
    <name evidence="1" type="ORF">FDQ92_00160</name>
</gene>
<evidence type="ECO:0000313" key="1">
    <source>
        <dbReference type="EMBL" id="QCQ20754.1"/>
    </source>
</evidence>
<evidence type="ECO:0008006" key="3">
    <source>
        <dbReference type="Google" id="ProtNLM"/>
    </source>
</evidence>
<dbReference type="KEGG" id="dax:FDQ92_00160"/>
<proteinExistence type="predicted"/>
<dbReference type="EMBL" id="CP040098">
    <property type="protein sequence ID" value="QCQ20754.1"/>
    <property type="molecule type" value="Genomic_DNA"/>
</dbReference>
<organism evidence="1 2">
    <name type="scientific">Desulfoglaeba alkanexedens ALDC</name>
    <dbReference type="NCBI Taxonomy" id="980445"/>
    <lineage>
        <taxon>Bacteria</taxon>
        <taxon>Pseudomonadati</taxon>
        <taxon>Thermodesulfobacteriota</taxon>
        <taxon>Syntrophobacteria</taxon>
        <taxon>Syntrophobacterales</taxon>
        <taxon>Syntrophobacteraceae</taxon>
        <taxon>Desulfoglaeba</taxon>
    </lineage>
</organism>
<reference evidence="1 2" key="2">
    <citation type="submission" date="2019-05" db="EMBL/GenBank/DDBJ databases">
        <authorList>
            <person name="Suflita J.M."/>
            <person name="Marks C.R."/>
        </authorList>
    </citation>
    <scope>NUCLEOTIDE SEQUENCE [LARGE SCALE GENOMIC DNA]</scope>
    <source>
        <strain evidence="1 2">ALDC</strain>
    </source>
</reference>
<keyword evidence="2" id="KW-1185">Reference proteome</keyword>
<dbReference type="AlphaFoldDB" id="A0A4P8KZK9"/>
<protein>
    <recommendedName>
        <fullName evidence="3">Essential protein Yae1 N-terminal domain-containing protein</fullName>
    </recommendedName>
</protein>
<sequence>MDADLLFLVPKLQLGNEGNVILAHCWEAALEFFLGLHVEEKHLPRRLLERRRDIIMESYAYELIKKEGYEEGIRSGIEQGLQQGIEQGLHQGIEQGLRQGLQQGSLEATREHILETLEARFKDVPKDILQSLREIRDPDALKLLFRKALRADSLDAFSNALSRFLD</sequence>